<dbReference type="AlphaFoldDB" id="A0A7I8W0K5"/>
<dbReference type="Pfam" id="PF00428">
    <property type="entry name" value="Ribosomal_60s"/>
    <property type="match status" value="1"/>
</dbReference>
<dbReference type="InterPro" id="IPR027534">
    <property type="entry name" value="Ribosomal_P1/P2"/>
</dbReference>
<dbReference type="EMBL" id="CAJFCJ010000014">
    <property type="protein sequence ID" value="CAD5121592.1"/>
    <property type="molecule type" value="Genomic_DNA"/>
</dbReference>
<evidence type="ECO:0000256" key="3">
    <source>
        <dbReference type="ARBA" id="ARBA00022980"/>
    </source>
</evidence>
<protein>
    <recommendedName>
        <fullName evidence="5">Large ribosomal subunit protein P2</fullName>
    </recommendedName>
    <alternativeName>
        <fullName evidence="6">60S acidic ribosomal protein P2</fullName>
    </alternativeName>
</protein>
<keyword evidence="3" id="KW-0689">Ribosomal protein</keyword>
<evidence type="ECO:0000256" key="7">
    <source>
        <dbReference type="SAM" id="MobiDB-lite"/>
    </source>
</evidence>
<name>A0A7I8W0K5_9ANNE</name>
<evidence type="ECO:0000256" key="2">
    <source>
        <dbReference type="ARBA" id="ARBA00005436"/>
    </source>
</evidence>
<dbReference type="GO" id="GO:0003735">
    <property type="term" value="F:structural constituent of ribosome"/>
    <property type="evidence" value="ECO:0007669"/>
    <property type="project" value="InterPro"/>
</dbReference>
<dbReference type="OrthoDB" id="1227494at2759"/>
<organism evidence="8 9">
    <name type="scientific">Dimorphilus gyrociliatus</name>
    <dbReference type="NCBI Taxonomy" id="2664684"/>
    <lineage>
        <taxon>Eukaryota</taxon>
        <taxon>Metazoa</taxon>
        <taxon>Spiralia</taxon>
        <taxon>Lophotrochozoa</taxon>
        <taxon>Annelida</taxon>
        <taxon>Polychaeta</taxon>
        <taxon>Polychaeta incertae sedis</taxon>
        <taxon>Dinophilidae</taxon>
        <taxon>Dimorphilus</taxon>
    </lineage>
</organism>
<comment type="similarity">
    <text evidence="2">Belongs to the eukaryotic ribosomal protein P1/P2 family.</text>
</comment>
<keyword evidence="4" id="KW-0687">Ribonucleoprotein</keyword>
<dbReference type="Proteomes" id="UP000549394">
    <property type="component" value="Unassembled WGS sequence"/>
</dbReference>
<comment type="function">
    <text evidence="1">Plays an important role in the elongation step of protein synthesis.</text>
</comment>
<dbReference type="GO" id="GO:0022625">
    <property type="term" value="C:cytosolic large ribosomal subunit"/>
    <property type="evidence" value="ECO:0007669"/>
    <property type="project" value="InterPro"/>
</dbReference>
<accession>A0A7I8W0K5</accession>
<gene>
    <name evidence="8" type="ORF">DGYR_LOCUS9524</name>
</gene>
<dbReference type="CDD" id="cd05833">
    <property type="entry name" value="Ribosomal_P2"/>
    <property type="match status" value="1"/>
</dbReference>
<dbReference type="PANTHER" id="PTHR21141:SF5">
    <property type="entry name" value="LARGE RIBOSOMAL SUBUNIT PROTEIN P2"/>
    <property type="match status" value="1"/>
</dbReference>
<dbReference type="FunFam" id="1.10.10.1410:FF:000002">
    <property type="entry name" value="60S acidic ribosomal protein P2"/>
    <property type="match status" value="1"/>
</dbReference>
<dbReference type="InterPro" id="IPR038716">
    <property type="entry name" value="P1/P2_N_sf"/>
</dbReference>
<feature type="region of interest" description="Disordered" evidence="7">
    <location>
        <begin position="81"/>
        <end position="112"/>
    </location>
</feature>
<proteinExistence type="inferred from homology"/>
<comment type="caution">
    <text evidence="8">The sequence shown here is derived from an EMBL/GenBank/DDBJ whole genome shotgun (WGS) entry which is preliminary data.</text>
</comment>
<evidence type="ECO:0000313" key="9">
    <source>
        <dbReference type="Proteomes" id="UP000549394"/>
    </source>
</evidence>
<evidence type="ECO:0000256" key="5">
    <source>
        <dbReference type="ARBA" id="ARBA00035301"/>
    </source>
</evidence>
<dbReference type="InterPro" id="IPR044076">
    <property type="entry name" value="Ribosomal_P2"/>
</dbReference>
<feature type="compositionally biased region" description="Basic and acidic residues" evidence="7">
    <location>
        <begin position="87"/>
        <end position="98"/>
    </location>
</feature>
<keyword evidence="9" id="KW-1185">Reference proteome</keyword>
<dbReference type="Gene3D" id="1.10.10.1410">
    <property type="match status" value="1"/>
</dbReference>
<dbReference type="PANTHER" id="PTHR21141">
    <property type="entry name" value="60S ACIDIC RIBOSOMAL PROTEIN FAMILY MEMBER"/>
    <property type="match status" value="1"/>
</dbReference>
<evidence type="ECO:0000256" key="1">
    <source>
        <dbReference type="ARBA" id="ARBA00003362"/>
    </source>
</evidence>
<dbReference type="GO" id="GO:0002182">
    <property type="term" value="P:cytoplasmic translational elongation"/>
    <property type="evidence" value="ECO:0007669"/>
    <property type="project" value="InterPro"/>
</dbReference>
<evidence type="ECO:0000256" key="4">
    <source>
        <dbReference type="ARBA" id="ARBA00023274"/>
    </source>
</evidence>
<dbReference type="HAMAP" id="MF_01478">
    <property type="entry name" value="Ribosomal_L12_arch"/>
    <property type="match status" value="1"/>
</dbReference>
<evidence type="ECO:0000313" key="8">
    <source>
        <dbReference type="EMBL" id="CAD5121592.1"/>
    </source>
</evidence>
<sequence length="112" mass="11707">MRYVAAYLLAKLANRSDINLDDLKTIIGSVGVDVDEKQAKIVLKSLQGKSVEELLTEGSSRLASMPCGGAPAAAAAVGDDSAAAVGAEKKEEAKKKEESDESDDDMGFGLFD</sequence>
<evidence type="ECO:0000256" key="6">
    <source>
        <dbReference type="ARBA" id="ARBA00035443"/>
    </source>
</evidence>
<reference evidence="8 9" key="1">
    <citation type="submission" date="2020-08" db="EMBL/GenBank/DDBJ databases">
        <authorList>
            <person name="Hejnol A."/>
        </authorList>
    </citation>
    <scope>NUCLEOTIDE SEQUENCE [LARGE SCALE GENOMIC DNA]</scope>
</reference>